<dbReference type="RefSeq" id="YP_009286130.1">
    <property type="nucleotide sequence ID" value="NC_031062.2"/>
</dbReference>
<dbReference type="Proteomes" id="UP000202061">
    <property type="component" value="Segment"/>
</dbReference>
<dbReference type="GeneID" id="29065868"/>
<gene>
    <name evidence="1" type="ORF">FROZEN_1</name>
</gene>
<dbReference type="EMBL" id="KX098389">
    <property type="protein sequence ID" value="ANJ65134.1"/>
    <property type="molecule type" value="Genomic_DNA"/>
</dbReference>
<evidence type="ECO:0000313" key="1">
    <source>
        <dbReference type="EMBL" id="ANJ65134.1"/>
    </source>
</evidence>
<proteinExistence type="predicted"/>
<sequence length="102" mass="11323">MSNTRMTFGAVLSTVSDAATSVSTVLNTATKSVGMLDTFVTNAATKQKVRSIIDMETFKERLIEEVSMEDTVRQLKVIEFCNTEQIKELFNANQTRLAALLK</sequence>
<name>A0A191ZCM1_9CAUD</name>
<accession>A0A191ZCM1</accession>
<evidence type="ECO:0000313" key="2">
    <source>
        <dbReference type="Proteomes" id="UP000202061"/>
    </source>
</evidence>
<reference evidence="1" key="1">
    <citation type="submission" date="2017-06" db="EMBL/GenBank/DDBJ databases">
        <authorList>
            <person name="Berg J.A."/>
            <person name="Peck M.D."/>
            <person name="Grossarth S.E."/>
            <person name="Jarvis T.M."/>
            <person name="Merrill B.D."/>
            <person name="Breakwell D.P."/>
            <person name="Burnett S.H."/>
            <person name="Grose J.H."/>
        </authorList>
    </citation>
    <scope>NUCLEOTIDE SEQUENCE [LARGE SCALE GENOMIC DNA]</scope>
</reference>
<organism evidence="1 2">
    <name type="scientific">Erwinia phage vB_EamP_Frozen</name>
    <dbReference type="NCBI Taxonomy" id="1852641"/>
    <lineage>
        <taxon>Viruses</taxon>
        <taxon>Duplodnaviria</taxon>
        <taxon>Heunggongvirae</taxon>
        <taxon>Uroviricota</taxon>
        <taxon>Caudoviricetes</taxon>
        <taxon>Schitoviridae</taxon>
        <taxon>Erskinevirinae</taxon>
        <taxon>Johnsonvirus</taxon>
        <taxon>Johnsonvirus frozen</taxon>
    </lineage>
</organism>
<protein>
    <submittedName>
        <fullName evidence="1">Uncharacterized protein</fullName>
    </submittedName>
</protein>
<dbReference type="KEGG" id="vg:29065868"/>
<keyword evidence="2" id="KW-1185">Reference proteome</keyword>